<evidence type="ECO:0000256" key="1">
    <source>
        <dbReference type="ARBA" id="ARBA00000900"/>
    </source>
</evidence>
<feature type="compositionally biased region" description="Low complexity" evidence="16">
    <location>
        <begin position="378"/>
        <end position="404"/>
    </location>
</feature>
<dbReference type="InterPro" id="IPR050731">
    <property type="entry name" value="HRD1_E3_ubiq-ligases"/>
</dbReference>
<dbReference type="CDD" id="cd16479">
    <property type="entry name" value="RING-H2_synoviolin"/>
    <property type="match status" value="1"/>
</dbReference>
<dbReference type="InterPro" id="IPR013083">
    <property type="entry name" value="Znf_RING/FYVE/PHD"/>
</dbReference>
<keyword evidence="10" id="KW-0833">Ubl conjugation pathway</keyword>
<evidence type="ECO:0000256" key="15">
    <source>
        <dbReference type="PROSITE-ProRule" id="PRU00175"/>
    </source>
</evidence>
<keyword evidence="12" id="KW-0862">Zinc</keyword>
<dbReference type="InterPro" id="IPR024766">
    <property type="entry name" value="Znf_RING_H2"/>
</dbReference>
<evidence type="ECO:0000256" key="12">
    <source>
        <dbReference type="ARBA" id="ARBA00022833"/>
    </source>
</evidence>
<feature type="transmembrane region" description="Helical" evidence="17">
    <location>
        <begin position="15"/>
        <end position="34"/>
    </location>
</feature>
<accession>A0A5C3DQ55</accession>
<feature type="transmembrane region" description="Helical" evidence="17">
    <location>
        <begin position="54"/>
        <end position="77"/>
    </location>
</feature>
<feature type="transmembrane region" description="Helical" evidence="17">
    <location>
        <begin position="150"/>
        <end position="169"/>
    </location>
</feature>
<keyword evidence="20" id="KW-1185">Reference proteome</keyword>
<dbReference type="SMART" id="SM00184">
    <property type="entry name" value="RING"/>
    <property type="match status" value="1"/>
</dbReference>
<dbReference type="AlphaFoldDB" id="A0A5C3DQ55"/>
<dbReference type="GO" id="GO:0005789">
    <property type="term" value="C:endoplasmic reticulum membrane"/>
    <property type="evidence" value="ECO:0007669"/>
    <property type="project" value="UniProtKB-SubCell"/>
</dbReference>
<gene>
    <name evidence="19" type="ORF">UTRI_00618_B</name>
</gene>
<comment type="subcellular location">
    <subcellularLocation>
        <location evidence="2">Endoplasmic reticulum membrane</location>
        <topology evidence="2">Multi-pass membrane protein</topology>
    </subcellularLocation>
</comment>
<evidence type="ECO:0000256" key="3">
    <source>
        <dbReference type="ARBA" id="ARBA00004906"/>
    </source>
</evidence>
<evidence type="ECO:0000256" key="11">
    <source>
        <dbReference type="ARBA" id="ARBA00022824"/>
    </source>
</evidence>
<dbReference type="PANTHER" id="PTHR22763">
    <property type="entry name" value="RING ZINC FINGER PROTEIN"/>
    <property type="match status" value="1"/>
</dbReference>
<evidence type="ECO:0000256" key="10">
    <source>
        <dbReference type="ARBA" id="ARBA00022786"/>
    </source>
</evidence>
<comment type="similarity">
    <text evidence="4">Belongs to the HRD1 family.</text>
</comment>
<evidence type="ECO:0000256" key="9">
    <source>
        <dbReference type="ARBA" id="ARBA00022771"/>
    </source>
</evidence>
<comment type="catalytic activity">
    <reaction evidence="1">
        <text>S-ubiquitinyl-[E2 ubiquitin-conjugating enzyme]-L-cysteine + [acceptor protein]-L-lysine = [E2 ubiquitin-conjugating enzyme]-L-cysteine + N(6)-ubiquitinyl-[acceptor protein]-L-lysine.</text>
        <dbReference type="EC" id="2.3.2.27"/>
    </reaction>
</comment>
<dbReference type="Pfam" id="PF12678">
    <property type="entry name" value="zf-rbx1"/>
    <property type="match status" value="1"/>
</dbReference>
<dbReference type="EMBL" id="OOIN01000001">
    <property type="protein sequence ID" value="SPO20222.1"/>
    <property type="molecule type" value="Genomic_DNA"/>
</dbReference>
<feature type="domain" description="RING-type" evidence="18">
    <location>
        <begin position="304"/>
        <end position="359"/>
    </location>
</feature>
<evidence type="ECO:0000256" key="5">
    <source>
        <dbReference type="ARBA" id="ARBA00012483"/>
    </source>
</evidence>
<dbReference type="Proteomes" id="UP000324022">
    <property type="component" value="Unassembled WGS sequence"/>
</dbReference>
<evidence type="ECO:0000256" key="4">
    <source>
        <dbReference type="ARBA" id="ARBA00010089"/>
    </source>
</evidence>
<dbReference type="GO" id="GO:0016874">
    <property type="term" value="F:ligase activity"/>
    <property type="evidence" value="ECO:0007669"/>
    <property type="project" value="UniProtKB-KW"/>
</dbReference>
<dbReference type="GO" id="GO:0043161">
    <property type="term" value="P:proteasome-mediated ubiquitin-dependent protein catabolic process"/>
    <property type="evidence" value="ECO:0007669"/>
    <property type="project" value="TreeGrafter"/>
</dbReference>
<dbReference type="UniPathway" id="UPA00143"/>
<dbReference type="PROSITE" id="PS50089">
    <property type="entry name" value="ZF_RING_2"/>
    <property type="match status" value="1"/>
</dbReference>
<feature type="transmembrane region" description="Helical" evidence="17">
    <location>
        <begin position="181"/>
        <end position="207"/>
    </location>
</feature>
<dbReference type="GO" id="GO:0061630">
    <property type="term" value="F:ubiquitin protein ligase activity"/>
    <property type="evidence" value="ECO:0007669"/>
    <property type="project" value="UniProtKB-EC"/>
</dbReference>
<keyword evidence="11" id="KW-0256">Endoplasmic reticulum</keyword>
<feature type="compositionally biased region" description="Basic and acidic residues" evidence="16">
    <location>
        <begin position="588"/>
        <end position="601"/>
    </location>
</feature>
<dbReference type="OrthoDB" id="7759664at2759"/>
<feature type="region of interest" description="Disordered" evidence="16">
    <location>
        <begin position="450"/>
        <end position="490"/>
    </location>
</feature>
<dbReference type="InterPro" id="IPR058051">
    <property type="entry name" value="Znf_RING_synoviolin"/>
</dbReference>
<keyword evidence="6" id="KW-0808">Transferase</keyword>
<keyword evidence="7 17" id="KW-0812">Transmembrane</keyword>
<organism evidence="19 20">
    <name type="scientific">Ustilago trichophora</name>
    <dbReference type="NCBI Taxonomy" id="86804"/>
    <lineage>
        <taxon>Eukaryota</taxon>
        <taxon>Fungi</taxon>
        <taxon>Dikarya</taxon>
        <taxon>Basidiomycota</taxon>
        <taxon>Ustilaginomycotina</taxon>
        <taxon>Ustilaginomycetes</taxon>
        <taxon>Ustilaginales</taxon>
        <taxon>Ustilaginaceae</taxon>
        <taxon>Ustilago</taxon>
    </lineage>
</organism>
<keyword evidence="8" id="KW-0479">Metal-binding</keyword>
<name>A0A5C3DQ55_9BASI</name>
<keyword evidence="19" id="KW-0436">Ligase</keyword>
<feature type="region of interest" description="Disordered" evidence="16">
    <location>
        <begin position="506"/>
        <end position="637"/>
    </location>
</feature>
<evidence type="ECO:0000256" key="16">
    <source>
        <dbReference type="SAM" id="MobiDB-lite"/>
    </source>
</evidence>
<reference evidence="19 20" key="1">
    <citation type="submission" date="2018-03" db="EMBL/GenBank/DDBJ databases">
        <authorList>
            <person name="Guldener U."/>
        </authorList>
    </citation>
    <scope>NUCLEOTIDE SEQUENCE [LARGE SCALE GENOMIC DNA]</scope>
    <source>
        <strain evidence="19 20">NBRC100155</strain>
    </source>
</reference>
<evidence type="ECO:0000256" key="17">
    <source>
        <dbReference type="SAM" id="Phobius"/>
    </source>
</evidence>
<feature type="transmembrane region" description="Helical" evidence="17">
    <location>
        <begin position="110"/>
        <end position="130"/>
    </location>
</feature>
<dbReference type="InterPro" id="IPR001841">
    <property type="entry name" value="Znf_RING"/>
</dbReference>
<evidence type="ECO:0000259" key="18">
    <source>
        <dbReference type="PROSITE" id="PS50089"/>
    </source>
</evidence>
<dbReference type="EC" id="2.3.2.27" evidence="5"/>
<dbReference type="GO" id="GO:0016567">
    <property type="term" value="P:protein ubiquitination"/>
    <property type="evidence" value="ECO:0007669"/>
    <property type="project" value="UniProtKB-UniPathway"/>
</dbReference>
<keyword evidence="13 17" id="KW-1133">Transmembrane helix</keyword>
<evidence type="ECO:0000256" key="7">
    <source>
        <dbReference type="ARBA" id="ARBA00022692"/>
    </source>
</evidence>
<comment type="pathway">
    <text evidence="3">Protein modification; protein ubiquitination.</text>
</comment>
<feature type="compositionally biased region" description="Low complexity" evidence="16">
    <location>
        <begin position="613"/>
        <end position="635"/>
    </location>
</feature>
<protein>
    <recommendedName>
        <fullName evidence="5">RING-type E3 ubiquitin transferase</fullName>
        <ecNumber evidence="5">2.3.2.27</ecNumber>
    </recommendedName>
</protein>
<feature type="region of interest" description="Disordered" evidence="16">
    <location>
        <begin position="362"/>
        <end position="425"/>
    </location>
</feature>
<proteinExistence type="inferred from homology"/>
<evidence type="ECO:0000256" key="14">
    <source>
        <dbReference type="ARBA" id="ARBA00023136"/>
    </source>
</evidence>
<dbReference type="Gene3D" id="3.30.40.10">
    <property type="entry name" value="Zinc/RING finger domain, C3HC4 (zinc finger)"/>
    <property type="match status" value="1"/>
</dbReference>
<dbReference type="GO" id="GO:0036503">
    <property type="term" value="P:ERAD pathway"/>
    <property type="evidence" value="ECO:0007669"/>
    <property type="project" value="TreeGrafter"/>
</dbReference>
<evidence type="ECO:0000256" key="6">
    <source>
        <dbReference type="ARBA" id="ARBA00022679"/>
    </source>
</evidence>
<evidence type="ECO:0000313" key="19">
    <source>
        <dbReference type="EMBL" id="SPO20222.1"/>
    </source>
</evidence>
<evidence type="ECO:0000256" key="13">
    <source>
        <dbReference type="ARBA" id="ARBA00022989"/>
    </source>
</evidence>
<evidence type="ECO:0000256" key="2">
    <source>
        <dbReference type="ARBA" id="ARBA00004477"/>
    </source>
</evidence>
<evidence type="ECO:0000256" key="8">
    <source>
        <dbReference type="ARBA" id="ARBA00022723"/>
    </source>
</evidence>
<keyword evidence="9 15" id="KW-0863">Zinc-finger</keyword>
<sequence length="756" mass="82604">MPPNNFMSWVTRRRIYAYGAISTLAAMCAVVEAFSERSNFYAAVVHLGRSNGCLLILLNFLLVIALVAGRILQLLYFGQLRRSEVELVCERSWYSLVGTLLAVSIFRDDFSVSFVILFGVLLFLKTFHWLSAERVASIMQSPSVPRIFHIRMVSILTTLFIADLNLVGFSMQMLLVKKVKVGMMVLFTSEFIILTALLLNTIAQYVLNCIDMAREEPWEAKSLYVLYVDLAHDVVRLCTHGYFFILLTRMYGIPLSLIHDLYSAGRSCTTKVKALIRYRQAVKKMETKYPNATLADLQATDGTCIICREDMMAVASEDNAAAAAVVTNVTPKKLGCGHIFHFRCLRSWVERQQSCPTCRRMILDDEPEPTPAAPPMQQPQQRQQQRQQQRAPAQPPNAAGPSAPRGTSQTPTASRSNSHNPTPAEEAYDARLQGFLERLASDLRKVREEGNLSARRASNSRRRVSHSGHSTPRSTVGGVQPNGGVSGGMARQTRNVKFGLAEAFLPPQTHLGNGEGREESGVGGLWMPPPPSTLYPGGRRPQIHSNGSVPHAGGVASHSTKSAEDKGKGKAREESPLPEAASDDENDDKGTVDPVDPREAIRQATLKRFGQLHPTHSTTTTATTTSTVPSSSHLPNEPVPAVGMIPLFDPTSIPDFHTTHLESLPHPLLPSSSAPQTFTAASSGIITGPDQDLDAVLENQKRGVQQQILLLEGIRTRIDGVISDLGRVLDYVESTTPHNVAASSGGQGGDQLTSST</sequence>
<keyword evidence="14 17" id="KW-0472">Membrane</keyword>
<dbReference type="SUPFAM" id="SSF57850">
    <property type="entry name" value="RING/U-box"/>
    <property type="match status" value="1"/>
</dbReference>
<evidence type="ECO:0000313" key="20">
    <source>
        <dbReference type="Proteomes" id="UP000324022"/>
    </source>
</evidence>
<feature type="compositionally biased region" description="Polar residues" evidence="16">
    <location>
        <begin position="405"/>
        <end position="421"/>
    </location>
</feature>
<dbReference type="Pfam" id="PF25563">
    <property type="entry name" value="TPR_SYVN1_N"/>
    <property type="match status" value="1"/>
</dbReference>
<dbReference type="InterPro" id="IPR057992">
    <property type="entry name" value="TPR_SYVN1_N"/>
</dbReference>
<feature type="compositionally biased region" description="Basic and acidic residues" evidence="16">
    <location>
        <begin position="561"/>
        <end position="575"/>
    </location>
</feature>
<dbReference type="GO" id="GO:0008270">
    <property type="term" value="F:zinc ion binding"/>
    <property type="evidence" value="ECO:0007669"/>
    <property type="project" value="UniProtKB-KW"/>
</dbReference>
<dbReference type="PANTHER" id="PTHR22763:SF184">
    <property type="entry name" value="E3 UBIQUITIN-PROTEIN LIGASE SYNOVIOLIN"/>
    <property type="match status" value="1"/>
</dbReference>